<reference evidence="1 2" key="1">
    <citation type="journal article" date="2019" name="Appl. Environ. Microbiol.">
        <title>Co-occurrence of broad and narrow host-range viruses infecting the toxic bloom-forming cyanobacterium Microcystis aeruginosa.</title>
        <authorList>
            <person name="Morimoto D."/>
            <person name="Tominaga K."/>
            <person name="Nishimura Y."/>
            <person name="Yoshida N."/>
            <person name="Kimura S."/>
            <person name="Sako Y."/>
            <person name="Yoshida T."/>
        </authorList>
    </citation>
    <scope>NUCLEOTIDE SEQUENCE [LARGE SCALE GENOMIC DNA]</scope>
    <source>
        <strain evidence="1 2">11-30S32</strain>
    </source>
</reference>
<dbReference type="AlphaFoldDB" id="A0A510PQS5"/>
<proteinExistence type="predicted"/>
<accession>A0A510PQS5</accession>
<organism evidence="1 2">
    <name type="scientific">Microcystis aeruginosa 11-30S32</name>
    <dbReference type="NCBI Taxonomy" id="2358142"/>
    <lineage>
        <taxon>Bacteria</taxon>
        <taxon>Bacillati</taxon>
        <taxon>Cyanobacteriota</taxon>
        <taxon>Cyanophyceae</taxon>
        <taxon>Oscillatoriophycideae</taxon>
        <taxon>Chroococcales</taxon>
        <taxon>Microcystaceae</taxon>
        <taxon>Microcystis</taxon>
    </lineage>
</organism>
<evidence type="ECO:0000313" key="2">
    <source>
        <dbReference type="Proteomes" id="UP000321223"/>
    </source>
</evidence>
<comment type="caution">
    <text evidence="1">The sequence shown here is derived from an EMBL/GenBank/DDBJ whole genome shotgun (WGS) entry which is preliminary data.</text>
</comment>
<evidence type="ECO:0000313" key="1">
    <source>
        <dbReference type="EMBL" id="GCA96185.1"/>
    </source>
</evidence>
<gene>
    <name evidence="1" type="ORF">MAE30S32_48370</name>
</gene>
<dbReference type="EMBL" id="BHVU01000647">
    <property type="protein sequence ID" value="GCA96185.1"/>
    <property type="molecule type" value="Genomic_DNA"/>
</dbReference>
<sequence length="79" mass="9443">MEPANTLDALMLKTIIKESVREVMREEWFKFFEMLIPYVDDIEQADIEATFNPVDHKDDGFVDITGWFNREDQDQWISQ</sequence>
<protein>
    <submittedName>
        <fullName evidence="1">Uncharacterized protein</fullName>
    </submittedName>
</protein>
<name>A0A510PQS5_MICAE</name>
<dbReference type="Proteomes" id="UP000321223">
    <property type="component" value="Unassembled WGS sequence"/>
</dbReference>
<dbReference type="RefSeq" id="WP_147074194.1">
    <property type="nucleotide sequence ID" value="NZ_BHVU01000647.1"/>
</dbReference>